<evidence type="ECO:0000256" key="1">
    <source>
        <dbReference type="SAM" id="MobiDB-lite"/>
    </source>
</evidence>
<feature type="region of interest" description="Disordered" evidence="1">
    <location>
        <begin position="1"/>
        <end position="50"/>
    </location>
</feature>
<feature type="compositionally biased region" description="Basic residues" evidence="1">
    <location>
        <begin position="1"/>
        <end position="12"/>
    </location>
</feature>
<keyword evidence="4" id="KW-1185">Reference proteome</keyword>
<feature type="domain" description="Resolvase/invertase-type recombinase catalytic" evidence="2">
    <location>
        <begin position="42"/>
        <end position="89"/>
    </location>
</feature>
<name>A0ABY9V6N3_9ACTN</name>
<feature type="compositionally biased region" description="Basic residues" evidence="1">
    <location>
        <begin position="26"/>
        <end position="38"/>
    </location>
</feature>
<protein>
    <submittedName>
        <fullName evidence="3">Recombinase family protein</fullName>
    </submittedName>
</protein>
<dbReference type="EMBL" id="CP117522">
    <property type="protein sequence ID" value="WNE99675.1"/>
    <property type="molecule type" value="Genomic_DNA"/>
</dbReference>
<dbReference type="Proteomes" id="UP001305606">
    <property type="component" value="Chromosome"/>
</dbReference>
<dbReference type="RefSeq" id="WP_311038165.1">
    <property type="nucleotide sequence ID" value="NZ_CP117522.1"/>
</dbReference>
<evidence type="ECO:0000313" key="3">
    <source>
        <dbReference type="EMBL" id="WNE99675.1"/>
    </source>
</evidence>
<dbReference type="InterPro" id="IPR006119">
    <property type="entry name" value="Resolv_N"/>
</dbReference>
<feature type="region of interest" description="Disordered" evidence="1">
    <location>
        <begin position="93"/>
        <end position="114"/>
    </location>
</feature>
<proteinExistence type="predicted"/>
<gene>
    <name evidence="3" type="ORF">PS467_32270</name>
</gene>
<accession>A0ABY9V6N3</accession>
<sequence>MTALRGSRRCRYRSAAARVGRDSRARPSRRRRPPRRPNRSGGYARCSTAQQELQSQLDVLEPVCKRNFSEKISTRLKTWPELEKALKLAYDLQEAARPGSHPHHPRAQAPRPPN</sequence>
<dbReference type="Pfam" id="PF00239">
    <property type="entry name" value="Resolvase"/>
    <property type="match status" value="1"/>
</dbReference>
<reference evidence="3 4" key="1">
    <citation type="submission" date="2023-02" db="EMBL/GenBank/DDBJ databases">
        <title>Streptomyces sp. SCA4-21 with antifungal activity against Fusarium oxysporum f. sp. cubense, Streptomyces sp. SCA2-17 with antifungal activity against Fusarium oxysporum f. sp. cubense.</title>
        <authorList>
            <person name="Qi D."/>
        </authorList>
    </citation>
    <scope>NUCLEOTIDE SEQUENCE [LARGE SCALE GENOMIC DNA]</scope>
    <source>
        <strain evidence="3 4">SCA4-21</strain>
    </source>
</reference>
<organism evidence="3 4">
    <name type="scientific">Streptomyces luomodiensis</name>
    <dbReference type="NCBI Taxonomy" id="3026192"/>
    <lineage>
        <taxon>Bacteria</taxon>
        <taxon>Bacillati</taxon>
        <taxon>Actinomycetota</taxon>
        <taxon>Actinomycetes</taxon>
        <taxon>Kitasatosporales</taxon>
        <taxon>Streptomycetaceae</taxon>
        <taxon>Streptomyces</taxon>
    </lineage>
</organism>
<evidence type="ECO:0000313" key="4">
    <source>
        <dbReference type="Proteomes" id="UP001305606"/>
    </source>
</evidence>
<evidence type="ECO:0000259" key="2">
    <source>
        <dbReference type="Pfam" id="PF00239"/>
    </source>
</evidence>